<feature type="compositionally biased region" description="Basic and acidic residues" evidence="1">
    <location>
        <begin position="409"/>
        <end position="421"/>
    </location>
</feature>
<dbReference type="Gene3D" id="2.120.10.80">
    <property type="entry name" value="Kelch-type beta propeller"/>
    <property type="match status" value="1"/>
</dbReference>
<reference evidence="2 3" key="2">
    <citation type="submission" date="2016-05" db="EMBL/GenBank/DDBJ databases">
        <title>Lineage-specific infection strategies underlie the spectrum of fungal disease in amphibians.</title>
        <authorList>
            <person name="Cuomo C.A."/>
            <person name="Farrer R.A."/>
            <person name="James T."/>
            <person name="Longcore J."/>
            <person name="Birren B."/>
        </authorList>
    </citation>
    <scope>NUCLEOTIDE SEQUENCE [LARGE SCALE GENOMIC DNA]</scope>
    <source>
        <strain evidence="2 3">JEL423</strain>
    </source>
</reference>
<dbReference type="Pfam" id="PF24681">
    <property type="entry name" value="Kelch_KLHDC2_KLHL20_DRC7"/>
    <property type="match status" value="1"/>
</dbReference>
<protein>
    <recommendedName>
        <fullName evidence="4">DUF4110 domain-containing protein</fullName>
    </recommendedName>
</protein>
<reference evidence="2 3" key="1">
    <citation type="submission" date="2006-10" db="EMBL/GenBank/DDBJ databases">
        <title>The Genome Sequence of Batrachochytrium dendrobatidis JEL423.</title>
        <authorList>
            <consortium name="The Broad Institute Genome Sequencing Platform"/>
            <person name="Birren B."/>
            <person name="Lander E."/>
            <person name="Galagan J."/>
            <person name="Cuomo C."/>
            <person name="Devon K."/>
            <person name="Jaffe D."/>
            <person name="Butler J."/>
            <person name="Alvarez P."/>
            <person name="Gnerre S."/>
            <person name="Grabherr M."/>
            <person name="Kleber M."/>
            <person name="Mauceli E."/>
            <person name="Brockman W."/>
            <person name="Young S."/>
            <person name="LaButti K."/>
            <person name="Sykes S."/>
            <person name="DeCaprio D."/>
            <person name="Crawford M."/>
            <person name="Koehrsen M."/>
            <person name="Engels R."/>
            <person name="Montgomery P."/>
            <person name="Pearson M."/>
            <person name="Howarth C."/>
            <person name="Larson L."/>
            <person name="White J."/>
            <person name="O'Leary S."/>
            <person name="Kodira C."/>
            <person name="Zeng Q."/>
            <person name="Yandava C."/>
            <person name="Alvarado L."/>
            <person name="Longcore J."/>
            <person name="James T."/>
        </authorList>
    </citation>
    <scope>NUCLEOTIDE SEQUENCE [LARGE SCALE GENOMIC DNA]</scope>
    <source>
        <strain evidence="2 3">JEL423</strain>
    </source>
</reference>
<feature type="region of interest" description="Disordered" evidence="1">
    <location>
        <begin position="368"/>
        <end position="421"/>
    </location>
</feature>
<accession>A0A177W9Y0</accession>
<feature type="compositionally biased region" description="Basic and acidic residues" evidence="1">
    <location>
        <begin position="293"/>
        <end position="304"/>
    </location>
</feature>
<evidence type="ECO:0000313" key="2">
    <source>
        <dbReference type="EMBL" id="OAJ36514.1"/>
    </source>
</evidence>
<dbReference type="PANTHER" id="PTHR46063">
    <property type="entry name" value="KELCH DOMAIN-CONTAINING PROTEIN"/>
    <property type="match status" value="1"/>
</dbReference>
<dbReference type="InterPro" id="IPR052588">
    <property type="entry name" value="Kelch_domain_protein"/>
</dbReference>
<dbReference type="SUPFAM" id="SSF117281">
    <property type="entry name" value="Kelch motif"/>
    <property type="match status" value="1"/>
</dbReference>
<gene>
    <name evidence="2" type="ORF">BDEG_20679</name>
</gene>
<organism evidence="2 3">
    <name type="scientific">Batrachochytrium dendrobatidis (strain JEL423)</name>
    <dbReference type="NCBI Taxonomy" id="403673"/>
    <lineage>
        <taxon>Eukaryota</taxon>
        <taxon>Fungi</taxon>
        <taxon>Fungi incertae sedis</taxon>
        <taxon>Chytridiomycota</taxon>
        <taxon>Chytridiomycota incertae sedis</taxon>
        <taxon>Chytridiomycetes</taxon>
        <taxon>Rhizophydiales</taxon>
        <taxon>Rhizophydiales incertae sedis</taxon>
        <taxon>Batrachochytrium</taxon>
    </lineage>
</organism>
<evidence type="ECO:0000313" key="3">
    <source>
        <dbReference type="Proteomes" id="UP000077115"/>
    </source>
</evidence>
<dbReference type="InterPro" id="IPR015915">
    <property type="entry name" value="Kelch-typ_b-propeller"/>
</dbReference>
<evidence type="ECO:0008006" key="4">
    <source>
        <dbReference type="Google" id="ProtNLM"/>
    </source>
</evidence>
<dbReference type="eggNOG" id="KOG1230">
    <property type="taxonomic scope" value="Eukaryota"/>
</dbReference>
<feature type="region of interest" description="Disordered" evidence="1">
    <location>
        <begin position="263"/>
        <end position="305"/>
    </location>
</feature>
<sequence>MYNDLYKFDTEKSTWKRITSSNSPGPRSSHQTVITPAGRLFLWGGEFVSPNETNFFHYKDFWTMDLKTNAWEKLELRGQPPPRSGHRMAIWKHLIVLFGGFFDNYTDSRYYDDLWVFDTLEYKWTKLDLPEPRPTARSGFQMLTYKDMIYIFGGYYKTFVKGKKPVGTVYSDVWVLKMSLQLDAIRWERRKRPGGICPSLRSGCTMTVHKGRGILFGGVSDVQESEETLESIFHKDIFQYNIDSNKWFPLTFRAIKQHKKKKVQNKKVEDSKQSKECDLDDANNSCESGEDNTQEHESDAKVKVEPIGPTERFNAMLAVSKNNLYVFGGIVEQSSKEFTICDLWTLNLEKLNGWSAVFTDETRGSQWLGIDSDVEDENNSEDESEDNSDDETNSGLADDQTDEPNASALKEKKTQPSGDKEELGIALVSAEFAVKAHINVSDTEAEVGV</sequence>
<name>A0A177W9Y0_BATDL</name>
<dbReference type="STRING" id="403673.A0A177W9Y0"/>
<dbReference type="OrthoDB" id="4447at2759"/>
<feature type="compositionally biased region" description="Basic and acidic residues" evidence="1">
    <location>
        <begin position="266"/>
        <end position="277"/>
    </location>
</feature>
<dbReference type="AlphaFoldDB" id="A0A177W9Y0"/>
<proteinExistence type="predicted"/>
<feature type="compositionally biased region" description="Acidic residues" evidence="1">
    <location>
        <begin position="372"/>
        <end position="392"/>
    </location>
</feature>
<dbReference type="PANTHER" id="PTHR46063:SF1">
    <property type="entry name" value="KELCH DOMAIN-CONTAINING PROTEIN 4"/>
    <property type="match status" value="1"/>
</dbReference>
<dbReference type="Proteomes" id="UP000077115">
    <property type="component" value="Unassembled WGS sequence"/>
</dbReference>
<evidence type="ECO:0000256" key="1">
    <source>
        <dbReference type="SAM" id="MobiDB-lite"/>
    </source>
</evidence>
<dbReference type="EMBL" id="DS022300">
    <property type="protein sequence ID" value="OAJ36514.1"/>
    <property type="molecule type" value="Genomic_DNA"/>
</dbReference>
<dbReference type="VEuPathDB" id="FungiDB:BDEG_20679"/>